<organism evidence="2 3">
    <name type="scientific">Hymenobacter cellulosilyticus</name>
    <dbReference type="NCBI Taxonomy" id="2932248"/>
    <lineage>
        <taxon>Bacteria</taxon>
        <taxon>Pseudomonadati</taxon>
        <taxon>Bacteroidota</taxon>
        <taxon>Cytophagia</taxon>
        <taxon>Cytophagales</taxon>
        <taxon>Hymenobacteraceae</taxon>
        <taxon>Hymenobacter</taxon>
    </lineage>
</organism>
<dbReference type="AlphaFoldDB" id="A0A8T9Q968"/>
<dbReference type="InterPro" id="IPR008969">
    <property type="entry name" value="CarboxyPept-like_regulatory"/>
</dbReference>
<feature type="chain" id="PRO_5035762514" evidence="1">
    <location>
        <begin position="30"/>
        <end position="187"/>
    </location>
</feature>
<protein>
    <submittedName>
        <fullName evidence="2">Carboxypeptidase-like regulatory domain-containing protein</fullName>
    </submittedName>
</protein>
<dbReference type="KEGG" id="hcu:MUN79_07055"/>
<keyword evidence="2" id="KW-0378">Hydrolase</keyword>
<sequence length="187" mass="20458">MNFRFLAAARAACVLWLLLVLAATGVAQAAQQPSECTLSLSGRATDHESREGLPGATVVLLETQQATQTDAAGNYHFHVCAGLYHVQITYLGYSNEVAEVRVAEAVIRDFRLHPDAILLNSALVQGQRTAAPTTQPTAVLSGQALQQTRGRHWEKPCRKWRASRLFRPGRAFSNPWCTACTPTGLRF</sequence>
<dbReference type="Gene3D" id="2.60.40.1120">
    <property type="entry name" value="Carboxypeptidase-like, regulatory domain"/>
    <property type="match status" value="1"/>
</dbReference>
<evidence type="ECO:0000313" key="2">
    <source>
        <dbReference type="EMBL" id="UOQ73675.1"/>
    </source>
</evidence>
<reference evidence="2" key="1">
    <citation type="submission" date="2022-04" db="EMBL/GenBank/DDBJ databases">
        <title>Hymenobacter sp. isolated from the air.</title>
        <authorList>
            <person name="Won M."/>
            <person name="Lee C.-M."/>
            <person name="Woen H.-Y."/>
            <person name="Kwon S.-W."/>
        </authorList>
    </citation>
    <scope>NUCLEOTIDE SEQUENCE</scope>
    <source>
        <strain evidence="2">5116S-3</strain>
    </source>
</reference>
<keyword evidence="2" id="KW-0645">Protease</keyword>
<keyword evidence="3" id="KW-1185">Reference proteome</keyword>
<dbReference type="SUPFAM" id="SSF49464">
    <property type="entry name" value="Carboxypeptidase regulatory domain-like"/>
    <property type="match status" value="1"/>
</dbReference>
<dbReference type="GO" id="GO:0004180">
    <property type="term" value="F:carboxypeptidase activity"/>
    <property type="evidence" value="ECO:0007669"/>
    <property type="project" value="UniProtKB-KW"/>
</dbReference>
<accession>A0A8T9Q968</accession>
<keyword evidence="1" id="KW-0732">Signal</keyword>
<dbReference type="Proteomes" id="UP000831796">
    <property type="component" value="Chromosome"/>
</dbReference>
<evidence type="ECO:0000256" key="1">
    <source>
        <dbReference type="SAM" id="SignalP"/>
    </source>
</evidence>
<name>A0A8T9Q968_9BACT</name>
<proteinExistence type="predicted"/>
<evidence type="ECO:0000313" key="3">
    <source>
        <dbReference type="Proteomes" id="UP000831796"/>
    </source>
</evidence>
<dbReference type="EMBL" id="CP095046">
    <property type="protein sequence ID" value="UOQ73675.1"/>
    <property type="molecule type" value="Genomic_DNA"/>
</dbReference>
<gene>
    <name evidence="2" type="ORF">MUN79_07055</name>
</gene>
<feature type="signal peptide" evidence="1">
    <location>
        <begin position="1"/>
        <end position="29"/>
    </location>
</feature>
<dbReference type="RefSeq" id="WP_244677026.1">
    <property type="nucleotide sequence ID" value="NZ_CP095046.1"/>
</dbReference>
<keyword evidence="2" id="KW-0121">Carboxypeptidase</keyword>
<dbReference type="Pfam" id="PF13715">
    <property type="entry name" value="CarbopepD_reg_2"/>
    <property type="match status" value="1"/>
</dbReference>